<reference evidence="7" key="1">
    <citation type="submission" date="2019-04" db="EMBL/GenBank/DDBJ databases">
        <title>Evolution of Biomass-Degrading Anaerobic Consortia Revealed by Metagenomics.</title>
        <authorList>
            <person name="Peng X."/>
        </authorList>
    </citation>
    <scope>NUCLEOTIDE SEQUENCE</scope>
    <source>
        <strain evidence="7">SIG311</strain>
    </source>
</reference>
<feature type="compositionally biased region" description="Polar residues" evidence="4">
    <location>
        <begin position="1"/>
        <end position="17"/>
    </location>
</feature>
<evidence type="ECO:0000256" key="2">
    <source>
        <dbReference type="ARBA" id="ARBA00023143"/>
    </source>
</evidence>
<feature type="domain" description="Flagellin C-terminal" evidence="6">
    <location>
        <begin position="184"/>
        <end position="266"/>
    </location>
</feature>
<dbReference type="InterPro" id="IPR046358">
    <property type="entry name" value="Flagellin_C"/>
</dbReference>
<feature type="region of interest" description="Disordered" evidence="4">
    <location>
        <begin position="1"/>
        <end position="37"/>
    </location>
</feature>
<keyword evidence="2 3" id="KW-0975">Bacterial flagellum</keyword>
<dbReference type="PANTHER" id="PTHR42792:SF1">
    <property type="entry name" value="FLAGELLAR HOOK-ASSOCIATED PROTEIN 3"/>
    <property type="match status" value="1"/>
</dbReference>
<dbReference type="InterPro" id="IPR001029">
    <property type="entry name" value="Flagellin_N"/>
</dbReference>
<evidence type="ECO:0000313" key="7">
    <source>
        <dbReference type="EMBL" id="MBE5920065.1"/>
    </source>
</evidence>
<comment type="caution">
    <text evidence="7">The sequence shown here is derived from an EMBL/GenBank/DDBJ whole genome shotgun (WGS) entry which is preliminary data.</text>
</comment>
<dbReference type="GO" id="GO:0005576">
    <property type="term" value="C:extracellular region"/>
    <property type="evidence" value="ECO:0007669"/>
    <property type="project" value="UniProtKB-SubCell"/>
</dbReference>
<dbReference type="GO" id="GO:0009288">
    <property type="term" value="C:bacterial-type flagellum"/>
    <property type="evidence" value="ECO:0007669"/>
    <property type="project" value="UniProtKB-SubCell"/>
</dbReference>
<protein>
    <recommendedName>
        <fullName evidence="3">Flagellin</fullName>
    </recommendedName>
</protein>
<evidence type="ECO:0000313" key="8">
    <source>
        <dbReference type="Proteomes" id="UP000766246"/>
    </source>
</evidence>
<feature type="domain" description="Flagellin N-terminal" evidence="5">
    <location>
        <begin position="12"/>
        <end position="142"/>
    </location>
</feature>
<sequence>MRIQSNVNTSQYQNSVNHMKATEEQQKKSAKELSTGKKVNGAADDAVALAISKQIEKEVNSLNQGSKNISYGIDATNIADGALSNISDSLGDIEQNAVRAMNGLYSDSDRAILQEANKQSVATINQTINQAQYNEKNLLDGSTGDINIYTGTASATITEADAKSAMAGLENFDISGNPDNISTDALDSTYSKLSSMRSQIGAETNGLSAAYSVNNNTAENLTAAQSRKEDADFADSVTRMKNSRIINQAQNMALKKQMDSEQSLVNKMFEA</sequence>
<accession>A0A927UCU5</accession>
<dbReference type="PRINTS" id="PR00207">
    <property type="entry name" value="FLAGELLIN"/>
</dbReference>
<dbReference type="SUPFAM" id="SSF64518">
    <property type="entry name" value="Phase 1 flagellin"/>
    <property type="match status" value="1"/>
</dbReference>
<dbReference type="InterPro" id="IPR001492">
    <property type="entry name" value="Flagellin"/>
</dbReference>
<dbReference type="PANTHER" id="PTHR42792">
    <property type="entry name" value="FLAGELLIN"/>
    <property type="match status" value="1"/>
</dbReference>
<dbReference type="GO" id="GO:0005198">
    <property type="term" value="F:structural molecule activity"/>
    <property type="evidence" value="ECO:0007669"/>
    <property type="project" value="UniProtKB-UniRule"/>
</dbReference>
<proteinExistence type="inferred from homology"/>
<evidence type="ECO:0000259" key="6">
    <source>
        <dbReference type="Pfam" id="PF00700"/>
    </source>
</evidence>
<comment type="similarity">
    <text evidence="1 3">Belongs to the bacterial flagellin family.</text>
</comment>
<comment type="subcellular location">
    <subcellularLocation>
        <location evidence="3">Secreted</location>
    </subcellularLocation>
    <subcellularLocation>
        <location evidence="3">Bacterial flagellum</location>
    </subcellularLocation>
</comment>
<evidence type="ECO:0000256" key="1">
    <source>
        <dbReference type="ARBA" id="ARBA00005709"/>
    </source>
</evidence>
<dbReference type="EMBL" id="SVER01000023">
    <property type="protein sequence ID" value="MBE5920065.1"/>
    <property type="molecule type" value="Genomic_DNA"/>
</dbReference>
<gene>
    <name evidence="7" type="ORF">E7272_09500</name>
</gene>
<dbReference type="AlphaFoldDB" id="A0A927UCU5"/>
<evidence type="ECO:0000256" key="4">
    <source>
        <dbReference type="SAM" id="MobiDB-lite"/>
    </source>
</evidence>
<organism evidence="7 8">
    <name type="scientific">Pseudobutyrivibrio ruminis</name>
    <dbReference type="NCBI Taxonomy" id="46206"/>
    <lineage>
        <taxon>Bacteria</taxon>
        <taxon>Bacillati</taxon>
        <taxon>Bacillota</taxon>
        <taxon>Clostridia</taxon>
        <taxon>Lachnospirales</taxon>
        <taxon>Lachnospiraceae</taxon>
        <taxon>Pseudobutyrivibrio</taxon>
    </lineage>
</organism>
<dbReference type="Proteomes" id="UP000766246">
    <property type="component" value="Unassembled WGS sequence"/>
</dbReference>
<dbReference type="Gene3D" id="1.20.1330.10">
    <property type="entry name" value="f41 fragment of flagellin, N-terminal domain"/>
    <property type="match status" value="1"/>
</dbReference>
<name>A0A927UCU5_9FIRM</name>
<evidence type="ECO:0000256" key="3">
    <source>
        <dbReference type="RuleBase" id="RU362073"/>
    </source>
</evidence>
<dbReference type="Pfam" id="PF00669">
    <property type="entry name" value="Flagellin_N"/>
    <property type="match status" value="1"/>
</dbReference>
<keyword evidence="3" id="KW-0964">Secreted</keyword>
<dbReference type="Pfam" id="PF00700">
    <property type="entry name" value="Flagellin_C"/>
    <property type="match status" value="1"/>
</dbReference>
<evidence type="ECO:0000259" key="5">
    <source>
        <dbReference type="Pfam" id="PF00669"/>
    </source>
</evidence>
<feature type="compositionally biased region" description="Basic and acidic residues" evidence="4">
    <location>
        <begin position="20"/>
        <end position="35"/>
    </location>
</feature>
<comment type="function">
    <text evidence="3">Flagellin is the subunit protein which polymerizes to form the filaments of bacterial flagella.</text>
</comment>